<evidence type="ECO:0000313" key="3">
    <source>
        <dbReference type="Proteomes" id="UP001250698"/>
    </source>
</evidence>
<comment type="caution">
    <text evidence="2">The sequence shown here is derived from an EMBL/GenBank/DDBJ whole genome shotgun (WGS) entry which is preliminary data.</text>
</comment>
<dbReference type="PROSITE" id="PS51257">
    <property type="entry name" value="PROKAR_LIPOPROTEIN"/>
    <property type="match status" value="1"/>
</dbReference>
<name>A0ABU3TCJ6_9BACT</name>
<reference evidence="2 3" key="1">
    <citation type="submission" date="2023-10" db="EMBL/GenBank/DDBJ databases">
        <title>Hymenobacter endophyticus sp. nov., an isolate from the leaf tissues of wheat.</title>
        <authorList>
            <person name="Dai Y."/>
        </authorList>
    </citation>
    <scope>NUCLEOTIDE SEQUENCE [LARGE SCALE GENOMIC DNA]</scope>
    <source>
        <strain evidence="2 3">ZK17L-C2</strain>
    </source>
</reference>
<feature type="region of interest" description="Disordered" evidence="1">
    <location>
        <begin position="27"/>
        <end position="69"/>
    </location>
</feature>
<dbReference type="EMBL" id="JAWDJT010000001">
    <property type="protein sequence ID" value="MDU0369088.1"/>
    <property type="molecule type" value="Genomic_DNA"/>
</dbReference>
<sequence>MKNRVLSAVVSLVVLFGCDNVESSVKELSETSQQSNNEDGGERDADLEAYSESADTTATEQFEASDEDDLPTQHLTQYYGNGPTVKRRFSLVNNKLNGVVYDYHRNGRVELKSEYNEGTPIGEWIYYSYDGDKEKEQEYYGNGKIKTEINYDYNGEVKSKIKLGWEGNIAEYFEKNPKYLGMDGEDLAGTGEGGLLSGTALSHCTQCVLGIPGVRELTAESAEKLDQLKRAVSDTHPDNPVKYIRFRFSNASVEGRQLNLMSADINAVDYYSSSNELLSSR</sequence>
<feature type="compositionally biased region" description="Polar residues" evidence="1">
    <location>
        <begin position="53"/>
        <end position="62"/>
    </location>
</feature>
<evidence type="ECO:0008006" key="4">
    <source>
        <dbReference type="Google" id="ProtNLM"/>
    </source>
</evidence>
<protein>
    <recommendedName>
        <fullName evidence="4">Toxin-antitoxin system YwqK family antitoxin</fullName>
    </recommendedName>
</protein>
<proteinExistence type="predicted"/>
<dbReference type="Proteomes" id="UP001250698">
    <property type="component" value="Unassembled WGS sequence"/>
</dbReference>
<organism evidence="2 3">
    <name type="scientific">Hymenobacter endophyticus</name>
    <dbReference type="NCBI Taxonomy" id="3076335"/>
    <lineage>
        <taxon>Bacteria</taxon>
        <taxon>Pseudomonadati</taxon>
        <taxon>Bacteroidota</taxon>
        <taxon>Cytophagia</taxon>
        <taxon>Cytophagales</taxon>
        <taxon>Hymenobacteraceae</taxon>
        <taxon>Hymenobacter</taxon>
    </lineage>
</organism>
<dbReference type="SUPFAM" id="SSF82185">
    <property type="entry name" value="Histone H3 K4-specific methyltransferase SET7/9 N-terminal domain"/>
    <property type="match status" value="1"/>
</dbReference>
<keyword evidence="3" id="KW-1185">Reference proteome</keyword>
<dbReference type="Gene3D" id="3.90.930.1">
    <property type="match status" value="1"/>
</dbReference>
<evidence type="ECO:0000313" key="2">
    <source>
        <dbReference type="EMBL" id="MDU0369088.1"/>
    </source>
</evidence>
<dbReference type="RefSeq" id="WP_315996602.1">
    <property type="nucleotide sequence ID" value="NZ_JAWDJT010000001.1"/>
</dbReference>
<gene>
    <name evidence="2" type="ORF">ROI90_01675</name>
</gene>
<evidence type="ECO:0000256" key="1">
    <source>
        <dbReference type="SAM" id="MobiDB-lite"/>
    </source>
</evidence>
<accession>A0ABU3TCJ6</accession>